<name>A0A376C1P3_CHRCU</name>
<feature type="domain" description="DUF6705" evidence="1">
    <location>
        <begin position="1"/>
        <end position="146"/>
    </location>
</feature>
<evidence type="ECO:0000313" key="2">
    <source>
        <dbReference type="EMBL" id="STA51394.1"/>
    </source>
</evidence>
<evidence type="ECO:0000259" key="1">
    <source>
        <dbReference type="Pfam" id="PF20448"/>
    </source>
</evidence>
<dbReference type="Pfam" id="PF20448">
    <property type="entry name" value="DUF6705"/>
    <property type="match status" value="1"/>
</dbReference>
<proteinExistence type="predicted"/>
<evidence type="ECO:0000313" key="3">
    <source>
        <dbReference type="Proteomes" id="UP000255224"/>
    </source>
</evidence>
<gene>
    <name evidence="2" type="ORF">NCTC13533_00051</name>
</gene>
<dbReference type="EMBL" id="UFVQ01000002">
    <property type="protein sequence ID" value="STA51394.1"/>
    <property type="molecule type" value="Genomic_DNA"/>
</dbReference>
<dbReference type="RefSeq" id="WP_128124712.1">
    <property type="nucleotide sequence ID" value="NZ_UFVQ01000002.1"/>
</dbReference>
<protein>
    <recommendedName>
        <fullName evidence="1">DUF6705 domain-containing protein</fullName>
    </recommendedName>
</protein>
<dbReference type="AlphaFoldDB" id="A0A376C1P3"/>
<reference evidence="2 3" key="1">
    <citation type="submission" date="2018-06" db="EMBL/GenBank/DDBJ databases">
        <authorList>
            <consortium name="Pathogen Informatics"/>
            <person name="Doyle S."/>
        </authorList>
    </citation>
    <scope>NUCLEOTIDE SEQUENCE [LARGE SCALE GENOMIC DNA]</scope>
    <source>
        <strain evidence="2 3">NCTC13533</strain>
    </source>
</reference>
<sequence length="201" mass="23574">MKNTLFIIIFLFIVLPFKAQQVIGTLEQFEECSKRPNRDQEGCPDLENITYVKDTNNRLDQFVGTWKGNSNGKQYEIKLEKKINYKDDPTDRRSWDMIIGRVLIKDNSGNILYNSMDKPDNKTNFSGYNFQNSRTYVMSFTGNYDCLEAGDIFIETRLNNPNEMAIFYEQDKDGWLNPQKCPNFSTFIPLFPHQKVFLTKQ</sequence>
<organism evidence="2 3">
    <name type="scientific">Chryseobacterium carnipullorum</name>
    <dbReference type="NCBI Taxonomy" id="1124835"/>
    <lineage>
        <taxon>Bacteria</taxon>
        <taxon>Pseudomonadati</taxon>
        <taxon>Bacteroidota</taxon>
        <taxon>Flavobacteriia</taxon>
        <taxon>Flavobacteriales</taxon>
        <taxon>Weeksellaceae</taxon>
        <taxon>Chryseobacterium group</taxon>
        <taxon>Chryseobacterium</taxon>
    </lineage>
</organism>
<dbReference type="InterPro" id="IPR046551">
    <property type="entry name" value="DUF6705"/>
</dbReference>
<dbReference type="Proteomes" id="UP000255224">
    <property type="component" value="Unassembled WGS sequence"/>
</dbReference>
<accession>A0A376C1P3</accession>